<dbReference type="AlphaFoldDB" id="A0A8K0X1L8"/>
<comment type="similarity">
    <text evidence="1">Belongs to the isochorismatase family.</text>
</comment>
<sequence length="233" mass="25289">MLFSKLAGLMMAGLTAATLDSFSYERLDQNNSVLLIVDHQVGLFNLARDFDGTLYYNNMIAHAAIGKLFDIPVILTTSKEDGPNGPLPKEILEMYPDATIIARPGEINAWDNPEFRAAVEATGRKQVIIAGIATEVCVAFAALSMREAGYGVFANVEGSGTTSALVRDVANLRMVAAGVQVGGIFSIVGELWRDHRNEPGSEKVLDWFQRYAPMYMIPAQQFNAFPGSAPAEL</sequence>
<keyword evidence="5" id="KW-1185">Reference proteome</keyword>
<evidence type="ECO:0000313" key="5">
    <source>
        <dbReference type="Proteomes" id="UP000813385"/>
    </source>
</evidence>
<evidence type="ECO:0000256" key="1">
    <source>
        <dbReference type="ARBA" id="ARBA00006336"/>
    </source>
</evidence>
<feature type="chain" id="PRO_5035460184" evidence="2">
    <location>
        <begin position="18"/>
        <end position="233"/>
    </location>
</feature>
<dbReference type="InterPro" id="IPR000868">
    <property type="entry name" value="Isochorismatase-like_dom"/>
</dbReference>
<evidence type="ECO:0000256" key="2">
    <source>
        <dbReference type="SAM" id="SignalP"/>
    </source>
</evidence>
<evidence type="ECO:0000259" key="3">
    <source>
        <dbReference type="Pfam" id="PF00857"/>
    </source>
</evidence>
<proteinExistence type="inferred from homology"/>
<comment type="caution">
    <text evidence="4">The sequence shown here is derived from an EMBL/GenBank/DDBJ whole genome shotgun (WGS) entry which is preliminary data.</text>
</comment>
<dbReference type="EMBL" id="JAGPXD010000004">
    <property type="protein sequence ID" value="KAH7358804.1"/>
    <property type="molecule type" value="Genomic_DNA"/>
</dbReference>
<accession>A0A8K0X1L8</accession>
<keyword evidence="2" id="KW-0732">Signal</keyword>
<reference evidence="4" key="1">
    <citation type="journal article" date="2021" name="Nat. Commun.">
        <title>Genetic determinants of endophytism in the Arabidopsis root mycobiome.</title>
        <authorList>
            <person name="Mesny F."/>
            <person name="Miyauchi S."/>
            <person name="Thiergart T."/>
            <person name="Pickel B."/>
            <person name="Atanasova L."/>
            <person name="Karlsson M."/>
            <person name="Huettel B."/>
            <person name="Barry K.W."/>
            <person name="Haridas S."/>
            <person name="Chen C."/>
            <person name="Bauer D."/>
            <person name="Andreopoulos W."/>
            <person name="Pangilinan J."/>
            <person name="LaButti K."/>
            <person name="Riley R."/>
            <person name="Lipzen A."/>
            <person name="Clum A."/>
            <person name="Drula E."/>
            <person name="Henrissat B."/>
            <person name="Kohler A."/>
            <person name="Grigoriev I.V."/>
            <person name="Martin F.M."/>
            <person name="Hacquard S."/>
        </authorList>
    </citation>
    <scope>NUCLEOTIDE SEQUENCE</scope>
    <source>
        <strain evidence="4">MPI-CAGE-AT-0016</strain>
    </source>
</reference>
<name>A0A8K0X1L8_9PEZI</name>
<dbReference type="SUPFAM" id="SSF52499">
    <property type="entry name" value="Isochorismatase-like hydrolases"/>
    <property type="match status" value="1"/>
</dbReference>
<dbReference type="Gene3D" id="3.40.50.850">
    <property type="entry name" value="Isochorismatase-like"/>
    <property type="match status" value="1"/>
</dbReference>
<gene>
    <name evidence="4" type="ORF">B0T11DRAFT_330553</name>
</gene>
<dbReference type="InterPro" id="IPR036380">
    <property type="entry name" value="Isochorismatase-like_sf"/>
</dbReference>
<protein>
    <submittedName>
        <fullName evidence="4">Protein ycaC</fullName>
    </submittedName>
</protein>
<dbReference type="PANTHER" id="PTHR43559:SF3">
    <property type="entry name" value="HYDROLASE YCAC-RELATED"/>
    <property type="match status" value="1"/>
</dbReference>
<dbReference type="Pfam" id="PF00857">
    <property type="entry name" value="Isochorismatase"/>
    <property type="match status" value="1"/>
</dbReference>
<feature type="signal peptide" evidence="2">
    <location>
        <begin position="1"/>
        <end position="17"/>
    </location>
</feature>
<organism evidence="4 5">
    <name type="scientific">Plectosphaerella cucumerina</name>
    <dbReference type="NCBI Taxonomy" id="40658"/>
    <lineage>
        <taxon>Eukaryota</taxon>
        <taxon>Fungi</taxon>
        <taxon>Dikarya</taxon>
        <taxon>Ascomycota</taxon>
        <taxon>Pezizomycotina</taxon>
        <taxon>Sordariomycetes</taxon>
        <taxon>Hypocreomycetidae</taxon>
        <taxon>Glomerellales</taxon>
        <taxon>Plectosphaerellaceae</taxon>
        <taxon>Plectosphaerella</taxon>
    </lineage>
</organism>
<dbReference type="OrthoDB" id="167809at2759"/>
<dbReference type="PANTHER" id="PTHR43559">
    <property type="entry name" value="HYDROLASE YCAC-RELATED"/>
    <property type="match status" value="1"/>
</dbReference>
<dbReference type="Proteomes" id="UP000813385">
    <property type="component" value="Unassembled WGS sequence"/>
</dbReference>
<evidence type="ECO:0000313" key="4">
    <source>
        <dbReference type="EMBL" id="KAH7358804.1"/>
    </source>
</evidence>
<feature type="domain" description="Isochorismatase-like" evidence="3">
    <location>
        <begin position="32"/>
        <end position="181"/>
    </location>
</feature>
<dbReference type="InterPro" id="IPR053152">
    <property type="entry name" value="Hydrolase_YcaC-like"/>
</dbReference>